<dbReference type="InterPro" id="IPR011041">
    <property type="entry name" value="Quinoprot_gluc/sorb_DH_b-prop"/>
</dbReference>
<dbReference type="PANTHER" id="PTHR19328:SF53">
    <property type="entry name" value="MEMBRANE PROTEIN"/>
    <property type="match status" value="1"/>
</dbReference>
<feature type="domain" description="Pyrroloquinoline quinone-dependent pyranose dehydrogenase beta-propeller" evidence="1">
    <location>
        <begin position="41"/>
        <end position="422"/>
    </location>
</feature>
<reference evidence="2 3" key="1">
    <citation type="submission" date="2018-09" db="EMBL/GenBank/DDBJ databases">
        <title>Hymenobacter medium sp. nov., isolated from R2A medium.</title>
        <authorList>
            <person name="Yingchao G."/>
        </authorList>
    </citation>
    <scope>NUCLEOTIDE SEQUENCE [LARGE SCALE GENOMIC DNA]</scope>
    <source>
        <strain evidence="3">sh-6</strain>
    </source>
</reference>
<dbReference type="RefSeq" id="WP_119444352.1">
    <property type="nucleotide sequence ID" value="NZ_CP032317.1"/>
</dbReference>
<evidence type="ECO:0000313" key="3">
    <source>
        <dbReference type="Proteomes" id="UP000262802"/>
    </source>
</evidence>
<dbReference type="EMBL" id="CP032317">
    <property type="protein sequence ID" value="AYA36774.1"/>
    <property type="molecule type" value="Genomic_DNA"/>
</dbReference>
<protein>
    <submittedName>
        <fullName evidence="2">Sorbosone dehydrogenase</fullName>
    </submittedName>
</protein>
<organism evidence="2 3">
    <name type="scientific">Hymenobacter oligotrophus</name>
    <dbReference type="NCBI Taxonomy" id="2319843"/>
    <lineage>
        <taxon>Bacteria</taxon>
        <taxon>Pseudomonadati</taxon>
        <taxon>Bacteroidota</taxon>
        <taxon>Cytophagia</taxon>
        <taxon>Cytophagales</taxon>
        <taxon>Hymenobacteraceae</taxon>
        <taxon>Hymenobacter</taxon>
    </lineage>
</organism>
<dbReference type="InterPro" id="IPR011042">
    <property type="entry name" value="6-blade_b-propeller_TolB-like"/>
</dbReference>
<sequence>MKNAVSRYLLLPAAVVGSLSLFALRPEERVVPDADNAGLKLPAGFGALVVAETGGRARHIATTPEGTMFVKLNRPNASGNGILMLRPGTGGKAEVASGFGKYGGTGIAVKNGYLYASSDQEVFRYKLDDKGQVTNPDKPEKIVTGLINRRQHESKSIALDNDGNLYVNIGAYSNSCQERDRQRGSLGRPNCPMLDSAGGIWQFRADKLNQSYGSGTRYVTGLRNVVGLDWSPQANQLFVMQHGRDQLHDIFPAMYDTKQSAELPAECMYALKKGDNAGWPYMYYDGLQKKKMQAPEYGGDGKKEATGNFIDPVAAYPAHTAPNALLFYTGTMFPEKYRNGAFIAFHGSWNRAPEPQKGYYVVFQPFKDGKPSGDWEVFADNFAGDAAKAAAGRPDHKPCGLAQGPDGSLYITDDKKGTVYRIVYNKK</sequence>
<keyword evidence="3" id="KW-1185">Reference proteome</keyword>
<dbReference type="PANTHER" id="PTHR19328">
    <property type="entry name" value="HEDGEHOG-INTERACTING PROTEIN"/>
    <property type="match status" value="1"/>
</dbReference>
<accession>A0A3B7QY80</accession>
<dbReference type="OrthoDB" id="9811395at2"/>
<dbReference type="AlphaFoldDB" id="A0A3B7QY80"/>
<dbReference type="Proteomes" id="UP000262802">
    <property type="component" value="Chromosome"/>
</dbReference>
<evidence type="ECO:0000313" key="2">
    <source>
        <dbReference type="EMBL" id="AYA36774.1"/>
    </source>
</evidence>
<dbReference type="KEGG" id="hyh:D3Y59_06720"/>
<name>A0A3B7QY80_9BACT</name>
<dbReference type="Gene3D" id="2.120.10.30">
    <property type="entry name" value="TolB, C-terminal domain"/>
    <property type="match status" value="1"/>
</dbReference>
<proteinExistence type="predicted"/>
<dbReference type="InterPro" id="IPR054539">
    <property type="entry name" value="Beta-prop_PDH"/>
</dbReference>
<evidence type="ECO:0000259" key="1">
    <source>
        <dbReference type="Pfam" id="PF22807"/>
    </source>
</evidence>
<gene>
    <name evidence="2" type="ORF">D3Y59_06720</name>
</gene>
<dbReference type="Pfam" id="PF22807">
    <property type="entry name" value="TrAA12"/>
    <property type="match status" value="1"/>
</dbReference>
<dbReference type="SUPFAM" id="SSF50952">
    <property type="entry name" value="Soluble quinoprotein glucose dehydrogenase"/>
    <property type="match status" value="1"/>
</dbReference>